<feature type="transmembrane region" description="Helical" evidence="1">
    <location>
        <begin position="61"/>
        <end position="79"/>
    </location>
</feature>
<dbReference type="PROSITE" id="PS50234">
    <property type="entry name" value="VWFA"/>
    <property type="match status" value="1"/>
</dbReference>
<feature type="domain" description="VWFA" evidence="2">
    <location>
        <begin position="96"/>
        <end position="282"/>
    </location>
</feature>
<feature type="transmembrane region" description="Helical" evidence="1">
    <location>
        <begin position="305"/>
        <end position="322"/>
    </location>
</feature>
<keyword evidence="4" id="KW-1185">Reference proteome</keyword>
<evidence type="ECO:0000313" key="4">
    <source>
        <dbReference type="Proteomes" id="UP000076976"/>
    </source>
</evidence>
<dbReference type="Pfam" id="PF13519">
    <property type="entry name" value="VWA_2"/>
    <property type="match status" value="1"/>
</dbReference>
<protein>
    <recommendedName>
        <fullName evidence="2">VWFA domain-containing protein</fullName>
    </recommendedName>
</protein>
<dbReference type="Gene3D" id="3.40.50.410">
    <property type="entry name" value="von Willebrand factor, type A domain"/>
    <property type="match status" value="1"/>
</dbReference>
<proteinExistence type="predicted"/>
<sequence>MELTWWWLGVLVLLAAVLVAATSWWRARQERVGEVVLAAHTRRMTDLPVYRRALTRLRGQLLVLTAVLALVFVPAAWAASRPADGYLVEPEKRNRDIMLCLDVSGSMFITDQAILRSFADVVKGFEGERIGLVLFDSQAVTAFPLTDDYDLVTTQLEEYANGFSSIGGDGLDPQAGTWNPNSSGTSLIPDGLASCTYGFDRREEDRPRAIILGTDNMVAGRGVYTPEEAFTAAEDLGARVYAIDPNDSGRAHEELVEATEGTGGKTYPLTDEEAVTGITDEIERLEAARLPDTKPQFLRTDKPRWPVLLLVLGLLAYLPLAWRWRR</sequence>
<name>A0A176QFV1_9MICO</name>
<gene>
    <name evidence="3" type="ORF">AWH69_02005</name>
</gene>
<dbReference type="SMART" id="SM00327">
    <property type="entry name" value="VWA"/>
    <property type="match status" value="1"/>
</dbReference>
<evidence type="ECO:0000259" key="2">
    <source>
        <dbReference type="PROSITE" id="PS50234"/>
    </source>
</evidence>
<keyword evidence="1" id="KW-1133">Transmembrane helix</keyword>
<comment type="caution">
    <text evidence="3">The sequence shown here is derived from an EMBL/GenBank/DDBJ whole genome shotgun (WGS) entry which is preliminary data.</text>
</comment>
<evidence type="ECO:0000256" key="1">
    <source>
        <dbReference type="SAM" id="Phobius"/>
    </source>
</evidence>
<keyword evidence="1" id="KW-0472">Membrane</keyword>
<dbReference type="STRING" id="262209.AWH69_02005"/>
<dbReference type="InterPro" id="IPR002035">
    <property type="entry name" value="VWF_A"/>
</dbReference>
<evidence type="ECO:0000313" key="3">
    <source>
        <dbReference type="EMBL" id="OAB88599.1"/>
    </source>
</evidence>
<reference evidence="3 4" key="1">
    <citation type="submission" date="2016-01" db="EMBL/GenBank/DDBJ databases">
        <title>Janibacter melonis strain CD11_4 genome sequencing and assembly.</title>
        <authorList>
            <person name="Nair G.R."/>
            <person name="Kaur G."/>
            <person name="Chander A.M."/>
            <person name="Mayilraj S."/>
        </authorList>
    </citation>
    <scope>NUCLEOTIDE SEQUENCE [LARGE SCALE GENOMIC DNA]</scope>
    <source>
        <strain evidence="3 4">CD11-4</strain>
    </source>
</reference>
<dbReference type="SUPFAM" id="SSF53300">
    <property type="entry name" value="vWA-like"/>
    <property type="match status" value="1"/>
</dbReference>
<organism evidence="3 4">
    <name type="scientific">Janibacter melonis</name>
    <dbReference type="NCBI Taxonomy" id="262209"/>
    <lineage>
        <taxon>Bacteria</taxon>
        <taxon>Bacillati</taxon>
        <taxon>Actinomycetota</taxon>
        <taxon>Actinomycetes</taxon>
        <taxon>Micrococcales</taxon>
        <taxon>Intrasporangiaceae</taxon>
        <taxon>Janibacter</taxon>
    </lineage>
</organism>
<dbReference type="InterPro" id="IPR036465">
    <property type="entry name" value="vWFA_dom_sf"/>
</dbReference>
<feature type="transmembrane region" description="Helical" evidence="1">
    <location>
        <begin position="6"/>
        <end position="25"/>
    </location>
</feature>
<dbReference type="Proteomes" id="UP000076976">
    <property type="component" value="Unassembled WGS sequence"/>
</dbReference>
<dbReference type="RefSeq" id="WP_068270739.1">
    <property type="nucleotide sequence ID" value="NZ_LQZG01000001.1"/>
</dbReference>
<dbReference type="EMBL" id="LQZG01000001">
    <property type="protein sequence ID" value="OAB88599.1"/>
    <property type="molecule type" value="Genomic_DNA"/>
</dbReference>
<dbReference type="AlphaFoldDB" id="A0A176QFV1"/>
<keyword evidence="1" id="KW-0812">Transmembrane</keyword>
<accession>A0A176QFV1</accession>